<name>A0A7X2P7Y5_9FIRM</name>
<keyword evidence="2" id="KW-0812">Transmembrane</keyword>
<feature type="region of interest" description="Disordered" evidence="1">
    <location>
        <begin position="129"/>
        <end position="162"/>
    </location>
</feature>
<evidence type="ECO:0000313" key="3">
    <source>
        <dbReference type="EMBL" id="MST81796.1"/>
    </source>
</evidence>
<feature type="transmembrane region" description="Helical" evidence="2">
    <location>
        <begin position="21"/>
        <end position="38"/>
    </location>
</feature>
<keyword evidence="2" id="KW-0472">Membrane</keyword>
<keyword evidence="2" id="KW-1133">Transmembrane helix</keyword>
<evidence type="ECO:0000256" key="1">
    <source>
        <dbReference type="SAM" id="MobiDB-lite"/>
    </source>
</evidence>
<feature type="compositionally biased region" description="Low complexity" evidence="1">
    <location>
        <begin position="143"/>
        <end position="154"/>
    </location>
</feature>
<evidence type="ECO:0000313" key="4">
    <source>
        <dbReference type="Proteomes" id="UP000466864"/>
    </source>
</evidence>
<comment type="caution">
    <text evidence="3">The sequence shown here is derived from an EMBL/GenBank/DDBJ whole genome shotgun (WGS) entry which is preliminary data.</text>
</comment>
<protein>
    <submittedName>
        <fullName evidence="3">Endolytic transglycosylase MltG</fullName>
    </submittedName>
</protein>
<organism evidence="3 4">
    <name type="scientific">Bilifractor porci</name>
    <dbReference type="NCBI Taxonomy" id="2606636"/>
    <lineage>
        <taxon>Bacteria</taxon>
        <taxon>Bacillati</taxon>
        <taxon>Bacillota</taxon>
        <taxon>Clostridia</taxon>
        <taxon>Lachnospirales</taxon>
        <taxon>Lachnospiraceae</taxon>
        <taxon>Bilifractor</taxon>
    </lineage>
</organism>
<dbReference type="RefSeq" id="WP_154457705.1">
    <property type="nucleotide sequence ID" value="NZ_VUMV01000003.1"/>
</dbReference>
<keyword evidence="4" id="KW-1185">Reference proteome</keyword>
<evidence type="ECO:0000256" key="2">
    <source>
        <dbReference type="SAM" id="Phobius"/>
    </source>
</evidence>
<dbReference type="Proteomes" id="UP000466864">
    <property type="component" value="Unassembled WGS sequence"/>
</dbReference>
<dbReference type="EMBL" id="VUMV01000003">
    <property type="protein sequence ID" value="MST81796.1"/>
    <property type="molecule type" value="Genomic_DNA"/>
</dbReference>
<dbReference type="AlphaFoldDB" id="A0A7X2P7Y5"/>
<proteinExistence type="predicted"/>
<gene>
    <name evidence="3" type="ORF">FYJ60_05650</name>
</gene>
<dbReference type="Gene3D" id="3.30.1490.480">
    <property type="entry name" value="Endolytic murein transglycosylase"/>
    <property type="match status" value="1"/>
</dbReference>
<sequence length="162" mass="17343">MAGKEKKDNVGYRVALFGVKGLLKVLLIVCLVVVLIYFCKKAYGLGYEVFNQDAVDSGDGRKVTVTVTEDMSVYDIGKMLRAEGLLEESPAAFWVQELISDYHNQILPGTYSLNTAMTPDDIISALAGSDSKHSVDGGETVISSSGQEQDGSGSTPEGNVKV</sequence>
<reference evidence="3 4" key="1">
    <citation type="submission" date="2019-08" db="EMBL/GenBank/DDBJ databases">
        <title>In-depth cultivation of the pig gut microbiome towards novel bacterial diversity and tailored functional studies.</title>
        <authorList>
            <person name="Wylensek D."/>
            <person name="Hitch T.C.A."/>
            <person name="Clavel T."/>
        </authorList>
    </citation>
    <scope>NUCLEOTIDE SEQUENCE [LARGE SCALE GENOMIC DNA]</scope>
    <source>
        <strain evidence="3 4">Oil+RF-744-WCA-WT-13</strain>
    </source>
</reference>
<accession>A0A7X2P7Y5</accession>